<comment type="caution">
    <text evidence="3">The sequence shown here is derived from an EMBL/GenBank/DDBJ whole genome shotgun (WGS) entry which is preliminary data.</text>
</comment>
<reference evidence="3 4" key="1">
    <citation type="submission" date="2010-11" db="EMBL/GenBank/DDBJ databases">
        <authorList>
            <person name="Durkin A.S."/>
            <person name="Madupu R."/>
            <person name="Torralba M."/>
            <person name="Gillis M."/>
            <person name="Methe B."/>
            <person name="Sutton G."/>
            <person name="Nelson K.E."/>
        </authorList>
    </citation>
    <scope>NUCLEOTIDE SEQUENCE [LARGE SCALE GENOMIC DNA]</scope>
    <source>
        <strain evidence="3 4">UPII 345-E</strain>
    </source>
</reference>
<dbReference type="Pfam" id="PF21543">
    <property type="entry name" value="CvfB_2nd"/>
    <property type="match status" value="1"/>
</dbReference>
<dbReference type="InterPro" id="IPR036388">
    <property type="entry name" value="WH-like_DNA-bd_sf"/>
</dbReference>
<dbReference type="InterPro" id="IPR003029">
    <property type="entry name" value="S1_domain"/>
</dbReference>
<evidence type="ECO:0000313" key="3">
    <source>
        <dbReference type="EMBL" id="EFR42783.1"/>
    </source>
</evidence>
<dbReference type="PANTHER" id="PTHR37296">
    <property type="entry name" value="CONSERVED VIRULENCE FACTOR B"/>
    <property type="match status" value="1"/>
</dbReference>
<dbReference type="Pfam" id="PF17783">
    <property type="entry name" value="WHD_CvfB"/>
    <property type="match status" value="1"/>
</dbReference>
<dbReference type="PROSITE" id="PS50126">
    <property type="entry name" value="S1"/>
    <property type="match status" value="1"/>
</dbReference>
<dbReference type="PANTHER" id="PTHR37296:SF1">
    <property type="entry name" value="CONSERVED VIRULENCE FACTOR B"/>
    <property type="match status" value="1"/>
</dbReference>
<dbReference type="Gene3D" id="1.10.10.10">
    <property type="entry name" value="Winged helix-like DNA-binding domain superfamily/Winged helix DNA-binding domain"/>
    <property type="match status" value="1"/>
</dbReference>
<dbReference type="RefSeq" id="WP_007554544.1">
    <property type="nucleotide sequence ID" value="NZ_AENT01000016.1"/>
</dbReference>
<name>E4L8P2_9FIRM</name>
<gene>
    <name evidence="3" type="ORF">HMPREF9220_0962</name>
</gene>
<dbReference type="InterPro" id="IPR014464">
    <property type="entry name" value="CvfB_fam"/>
</dbReference>
<dbReference type="PIRSF" id="PIRSF012524">
    <property type="entry name" value="YitL_S1"/>
    <property type="match status" value="1"/>
</dbReference>
<dbReference type="Pfam" id="PF13509">
    <property type="entry name" value="S1_2"/>
    <property type="match status" value="2"/>
</dbReference>
<evidence type="ECO:0000259" key="2">
    <source>
        <dbReference type="PROSITE" id="PS50126"/>
    </source>
</evidence>
<sequence>MNDINYLNKQDSIKENSIACLEVVRKSDFGAFLSAGTGNTSDDILLHKGQQTRDVEIGEKIKVFIYNDKHHRLTASMHLPQIEINGIGYVEVILKTRFGAFVDVGTERGIFLPFTETEGKIEVGQKIWVKLYLDKTGRLATTMHVDKEILKIASKCYGIKVGGKVEGTVYNITESGAFIITREKWIAFLYKENMPNDLKMGQKIIGRVTYIRDDGRLNISIRPVKEKAMSLDAENIYEFMKKNNGEMKLTDKSDPVIIKSTLGISKSAFKRAIGNLLKDRKIILKEDKIILSDM</sequence>
<dbReference type="OrthoDB" id="9801597at2"/>
<proteinExistence type="inferred from homology"/>
<dbReference type="GO" id="GO:0003676">
    <property type="term" value="F:nucleic acid binding"/>
    <property type="evidence" value="ECO:0007669"/>
    <property type="project" value="InterPro"/>
</dbReference>
<dbReference type="eggNOG" id="COG2996">
    <property type="taxonomic scope" value="Bacteria"/>
</dbReference>
<dbReference type="InterPro" id="IPR048587">
    <property type="entry name" value="CvfB_S1_3rd"/>
</dbReference>
<organism evidence="3 4">
    <name type="scientific">Dialister micraerophilus UPII 345-E</name>
    <dbReference type="NCBI Taxonomy" id="910314"/>
    <lineage>
        <taxon>Bacteria</taxon>
        <taxon>Bacillati</taxon>
        <taxon>Bacillota</taxon>
        <taxon>Negativicutes</taxon>
        <taxon>Veillonellales</taxon>
        <taxon>Veillonellaceae</taxon>
        <taxon>Dialister</taxon>
    </lineage>
</organism>
<dbReference type="SMART" id="SM00316">
    <property type="entry name" value="S1"/>
    <property type="match status" value="3"/>
</dbReference>
<dbReference type="InterPro" id="IPR012340">
    <property type="entry name" value="NA-bd_OB-fold"/>
</dbReference>
<accession>E4L8P2</accession>
<feature type="domain" description="S1 motif" evidence="2">
    <location>
        <begin position="162"/>
        <end position="222"/>
    </location>
</feature>
<dbReference type="Gene3D" id="2.40.50.140">
    <property type="entry name" value="Nucleic acid-binding proteins"/>
    <property type="match status" value="2"/>
</dbReference>
<dbReference type="EMBL" id="AENT01000016">
    <property type="protein sequence ID" value="EFR42783.1"/>
    <property type="molecule type" value="Genomic_DNA"/>
</dbReference>
<dbReference type="AlphaFoldDB" id="E4L8P2"/>
<dbReference type="InterPro" id="IPR039566">
    <property type="entry name" value="CvfB_S1_st"/>
</dbReference>
<evidence type="ECO:0000256" key="1">
    <source>
        <dbReference type="PIRNR" id="PIRNR012524"/>
    </source>
</evidence>
<protein>
    <recommendedName>
        <fullName evidence="2">S1 motif domain-containing protein</fullName>
    </recommendedName>
</protein>
<dbReference type="InterPro" id="IPR040764">
    <property type="entry name" value="CvfB_WH"/>
</dbReference>
<evidence type="ECO:0000313" key="4">
    <source>
        <dbReference type="Proteomes" id="UP000004594"/>
    </source>
</evidence>
<dbReference type="SUPFAM" id="SSF50249">
    <property type="entry name" value="Nucleic acid-binding proteins"/>
    <property type="match status" value="1"/>
</dbReference>
<comment type="similarity">
    <text evidence="1">Belongs to the CvfB family.</text>
</comment>
<dbReference type="Proteomes" id="UP000004594">
    <property type="component" value="Unassembled WGS sequence"/>
</dbReference>